<proteinExistence type="inferred from homology"/>
<evidence type="ECO:0000256" key="4">
    <source>
        <dbReference type="SAM" id="MobiDB-lite"/>
    </source>
</evidence>
<comment type="similarity">
    <text evidence="1 3">Belongs to the sulfotransferase 1 family.</text>
</comment>
<name>A0A068U9D0_COFCA</name>
<dbReference type="EC" id="2.8.2.-" evidence="3"/>
<dbReference type="InterPro" id="IPR027417">
    <property type="entry name" value="P-loop_NTPase"/>
</dbReference>
<dbReference type="Pfam" id="PF00685">
    <property type="entry name" value="Sulfotransfer_1"/>
    <property type="match status" value="1"/>
</dbReference>
<evidence type="ECO:0000259" key="5">
    <source>
        <dbReference type="Pfam" id="PF00685"/>
    </source>
</evidence>
<evidence type="ECO:0000313" key="6">
    <source>
        <dbReference type="EMBL" id="CDP04183.1"/>
    </source>
</evidence>
<protein>
    <recommendedName>
        <fullName evidence="3">Sulfotransferase</fullName>
        <ecNumber evidence="3">2.8.2.-</ecNumber>
    </recommendedName>
</protein>
<dbReference type="Gene3D" id="3.40.50.300">
    <property type="entry name" value="P-loop containing nucleotide triphosphate hydrolases"/>
    <property type="match status" value="1"/>
</dbReference>
<evidence type="ECO:0000256" key="1">
    <source>
        <dbReference type="ARBA" id="ARBA00005771"/>
    </source>
</evidence>
<evidence type="ECO:0000313" key="7">
    <source>
        <dbReference type="Proteomes" id="UP000295252"/>
    </source>
</evidence>
<sequence length="354" mass="40726">METNMRYPEIISALPKREGLAPSLDFYEYQGFWFPLVYLEATITLQEHFKANPEDIFLCSSVKTGTTWLKALAFSILTRDRFIQSPNPLLNTVPHECFPHMEVDLGDDPSYRTPQLPLLATHIPYTSLPKSILESGCKIIYICREPKDAFTSYWHMLQTLKHLSTGPDAREPAPSLEEELEMFCQGKSAFGPCWDHVLGFWRASIERPETVLFLKYEELKKDELFYVKKLAEFMGKPFSQEEEIEGVPEKIIGMCSFRNLSNLEVNKSGFYQKGRVYNNSFFRKGVVGDWKNLLTEDMKVMIDCTTEQKLQFSGFTFGSSSEQETEGKSMVQGLGRDRDRDRDDSTESSLERVS</sequence>
<dbReference type="OrthoDB" id="205623at2759"/>
<dbReference type="EMBL" id="HG739096">
    <property type="protein sequence ID" value="CDP04183.1"/>
    <property type="molecule type" value="Genomic_DNA"/>
</dbReference>
<dbReference type="AlphaFoldDB" id="A0A068U9D0"/>
<dbReference type="GO" id="GO:0008146">
    <property type="term" value="F:sulfotransferase activity"/>
    <property type="evidence" value="ECO:0007669"/>
    <property type="project" value="InterPro"/>
</dbReference>
<reference evidence="7" key="1">
    <citation type="journal article" date="2014" name="Science">
        <title>The coffee genome provides insight into the convergent evolution of caffeine biosynthesis.</title>
        <authorList>
            <person name="Denoeud F."/>
            <person name="Carretero-Paulet L."/>
            <person name="Dereeper A."/>
            <person name="Droc G."/>
            <person name="Guyot R."/>
            <person name="Pietrella M."/>
            <person name="Zheng C."/>
            <person name="Alberti A."/>
            <person name="Anthony F."/>
            <person name="Aprea G."/>
            <person name="Aury J.M."/>
            <person name="Bento P."/>
            <person name="Bernard M."/>
            <person name="Bocs S."/>
            <person name="Campa C."/>
            <person name="Cenci A."/>
            <person name="Combes M.C."/>
            <person name="Crouzillat D."/>
            <person name="Da Silva C."/>
            <person name="Daddiego L."/>
            <person name="De Bellis F."/>
            <person name="Dussert S."/>
            <person name="Garsmeur O."/>
            <person name="Gayraud T."/>
            <person name="Guignon V."/>
            <person name="Jahn K."/>
            <person name="Jamilloux V."/>
            <person name="Joet T."/>
            <person name="Labadie K."/>
            <person name="Lan T."/>
            <person name="Leclercq J."/>
            <person name="Lepelley M."/>
            <person name="Leroy T."/>
            <person name="Li L.T."/>
            <person name="Librado P."/>
            <person name="Lopez L."/>
            <person name="Munoz A."/>
            <person name="Noel B."/>
            <person name="Pallavicini A."/>
            <person name="Perrotta G."/>
            <person name="Poncet V."/>
            <person name="Pot D."/>
            <person name="Priyono X."/>
            <person name="Rigoreau M."/>
            <person name="Rouard M."/>
            <person name="Rozas J."/>
            <person name="Tranchant-Dubreuil C."/>
            <person name="VanBuren R."/>
            <person name="Zhang Q."/>
            <person name="Andrade A.C."/>
            <person name="Argout X."/>
            <person name="Bertrand B."/>
            <person name="de Kochko A."/>
            <person name="Graziosi G."/>
            <person name="Henry R.J."/>
            <person name="Jayarama X."/>
            <person name="Ming R."/>
            <person name="Nagai C."/>
            <person name="Rounsley S."/>
            <person name="Sankoff D."/>
            <person name="Giuliano G."/>
            <person name="Albert V.A."/>
            <person name="Wincker P."/>
            <person name="Lashermes P."/>
        </authorList>
    </citation>
    <scope>NUCLEOTIDE SEQUENCE [LARGE SCALE GENOMIC DNA]</scope>
    <source>
        <strain evidence="7">cv. DH200-94</strain>
    </source>
</reference>
<feature type="domain" description="Sulfotransferase" evidence="5">
    <location>
        <begin position="53"/>
        <end position="311"/>
    </location>
</feature>
<evidence type="ECO:0000256" key="3">
    <source>
        <dbReference type="RuleBase" id="RU361155"/>
    </source>
</evidence>
<dbReference type="OMA" id="IDGIMED"/>
<dbReference type="InParanoid" id="A0A068U9D0"/>
<feature type="region of interest" description="Disordered" evidence="4">
    <location>
        <begin position="317"/>
        <end position="354"/>
    </location>
</feature>
<dbReference type="SUPFAM" id="SSF52540">
    <property type="entry name" value="P-loop containing nucleoside triphosphate hydrolases"/>
    <property type="match status" value="1"/>
</dbReference>
<dbReference type="PANTHER" id="PTHR11783">
    <property type="entry name" value="SULFOTRANSFERASE SULT"/>
    <property type="match status" value="1"/>
</dbReference>
<dbReference type="FunCoup" id="A0A068U9D0">
    <property type="interactions" value="127"/>
</dbReference>
<keyword evidence="2 3" id="KW-0808">Transferase</keyword>
<feature type="compositionally biased region" description="Basic and acidic residues" evidence="4">
    <location>
        <begin position="335"/>
        <end position="354"/>
    </location>
</feature>
<dbReference type="InterPro" id="IPR000863">
    <property type="entry name" value="Sulfotransferase_dom"/>
</dbReference>
<dbReference type="Gramene" id="CDP04183">
    <property type="protein sequence ID" value="CDP04183"/>
    <property type="gene ID" value="GSCOC_T00017496001"/>
</dbReference>
<dbReference type="PhylomeDB" id="A0A068U9D0"/>
<accession>A0A068U9D0</accession>
<keyword evidence="7" id="KW-1185">Reference proteome</keyword>
<organism evidence="6 7">
    <name type="scientific">Coffea canephora</name>
    <name type="common">Robusta coffee</name>
    <dbReference type="NCBI Taxonomy" id="49390"/>
    <lineage>
        <taxon>Eukaryota</taxon>
        <taxon>Viridiplantae</taxon>
        <taxon>Streptophyta</taxon>
        <taxon>Embryophyta</taxon>
        <taxon>Tracheophyta</taxon>
        <taxon>Spermatophyta</taxon>
        <taxon>Magnoliopsida</taxon>
        <taxon>eudicotyledons</taxon>
        <taxon>Gunneridae</taxon>
        <taxon>Pentapetalae</taxon>
        <taxon>asterids</taxon>
        <taxon>lamiids</taxon>
        <taxon>Gentianales</taxon>
        <taxon>Rubiaceae</taxon>
        <taxon>Ixoroideae</taxon>
        <taxon>Gardenieae complex</taxon>
        <taxon>Bertiereae - Coffeeae clade</taxon>
        <taxon>Coffeeae</taxon>
        <taxon>Coffea</taxon>
    </lineage>
</organism>
<dbReference type="Proteomes" id="UP000295252">
    <property type="component" value="Chromosome XI"/>
</dbReference>
<gene>
    <name evidence="6" type="ORF">GSCOC_T00017496001</name>
</gene>
<evidence type="ECO:0000256" key="2">
    <source>
        <dbReference type="ARBA" id="ARBA00022679"/>
    </source>
</evidence>